<name>A0A172QW47_9CORY</name>
<protein>
    <recommendedName>
        <fullName evidence="4">Cardiolipin synthase N-terminal domain-containing protein</fullName>
    </recommendedName>
</protein>
<dbReference type="AlphaFoldDB" id="A0A172QW47"/>
<evidence type="ECO:0000313" key="3">
    <source>
        <dbReference type="Proteomes" id="UP000076929"/>
    </source>
</evidence>
<dbReference type="EMBL" id="CP015622">
    <property type="protein sequence ID" value="ANE04932.1"/>
    <property type="molecule type" value="Genomic_DNA"/>
</dbReference>
<reference evidence="2 3" key="1">
    <citation type="submission" date="2016-05" db="EMBL/GenBank/DDBJ databases">
        <title>Complete genome sequence of Corynebacterium crudilactis, a new Corynebacterium species isolated from raw cow's milk.</title>
        <authorList>
            <person name="Christian R."/>
            <person name="Zimmermann J."/>
            <person name="Lipski A."/>
            <person name="Kalinowski J."/>
        </authorList>
    </citation>
    <scope>NUCLEOTIDE SEQUENCE [LARGE SCALE GENOMIC DNA]</scope>
    <source>
        <strain evidence="2 3">JZ16</strain>
    </source>
</reference>
<gene>
    <name evidence="2" type="ORF">ccrud_12480</name>
</gene>
<evidence type="ECO:0008006" key="4">
    <source>
        <dbReference type="Google" id="ProtNLM"/>
    </source>
</evidence>
<dbReference type="STRING" id="1652495.ccrud_12480"/>
<feature type="transmembrane region" description="Helical" evidence="1">
    <location>
        <begin position="28"/>
        <end position="47"/>
    </location>
</feature>
<keyword evidence="3" id="KW-1185">Reference proteome</keyword>
<dbReference type="RefSeq" id="WP_066568352.1">
    <property type="nucleotide sequence ID" value="NZ_CP015622.1"/>
</dbReference>
<dbReference type="KEGG" id="ccjz:ccrud_12480"/>
<dbReference type="OrthoDB" id="4427914at2"/>
<sequence length="88" mass="9899">MSIHAHADANSLPIESGNAILFPPMYDVIWSLVPLVHVIMALVLLIVEVKTRGWRSGLIWGAVFLFLPIFGLFIWAINVLLYLRKTKA</sequence>
<evidence type="ECO:0000313" key="2">
    <source>
        <dbReference type="EMBL" id="ANE04932.1"/>
    </source>
</evidence>
<keyword evidence="1" id="KW-0472">Membrane</keyword>
<proteinExistence type="predicted"/>
<dbReference type="Proteomes" id="UP000076929">
    <property type="component" value="Chromosome"/>
</dbReference>
<feature type="transmembrane region" description="Helical" evidence="1">
    <location>
        <begin position="59"/>
        <end position="83"/>
    </location>
</feature>
<keyword evidence="1" id="KW-1133">Transmembrane helix</keyword>
<evidence type="ECO:0000256" key="1">
    <source>
        <dbReference type="SAM" id="Phobius"/>
    </source>
</evidence>
<organism evidence="2 3">
    <name type="scientific">Corynebacterium crudilactis</name>
    <dbReference type="NCBI Taxonomy" id="1652495"/>
    <lineage>
        <taxon>Bacteria</taxon>
        <taxon>Bacillati</taxon>
        <taxon>Actinomycetota</taxon>
        <taxon>Actinomycetes</taxon>
        <taxon>Mycobacteriales</taxon>
        <taxon>Corynebacteriaceae</taxon>
        <taxon>Corynebacterium</taxon>
    </lineage>
</organism>
<accession>A0A172QW47</accession>
<keyword evidence="1" id="KW-0812">Transmembrane</keyword>